<feature type="binding site" evidence="16">
    <location>
        <begin position="6"/>
        <end position="13"/>
    </location>
    <ligand>
        <name>ATP</name>
        <dbReference type="ChEBI" id="CHEBI:30616"/>
    </ligand>
</feature>
<dbReference type="CDD" id="cd24015">
    <property type="entry name" value="ASKHA_NBD_PanK-III"/>
    <property type="match status" value="1"/>
</dbReference>
<evidence type="ECO:0000256" key="6">
    <source>
        <dbReference type="ARBA" id="ARBA00012102"/>
    </source>
</evidence>
<feature type="binding site" evidence="16">
    <location>
        <position position="133"/>
    </location>
    <ligand>
        <name>K(+)</name>
        <dbReference type="ChEBI" id="CHEBI:29103"/>
    </ligand>
</feature>
<comment type="caution">
    <text evidence="16">Lacks conserved residue(s) required for the propagation of feature annotation.</text>
</comment>
<dbReference type="UniPathway" id="UPA00241">
    <property type="reaction ID" value="UER00352"/>
</dbReference>
<gene>
    <name evidence="16" type="primary">coaX</name>
    <name evidence="18" type="ORF">E4650_04615</name>
    <name evidence="17" type="ORF">SAMN04488588_0642</name>
</gene>
<evidence type="ECO:0000256" key="13">
    <source>
        <dbReference type="ARBA" id="ARBA00022993"/>
    </source>
</evidence>
<accession>A0A1G6JV28</accession>
<protein>
    <recommendedName>
        <fullName evidence="15 16">Type III pantothenate kinase</fullName>
        <ecNumber evidence="6 16">2.7.1.33</ecNumber>
    </recommendedName>
    <alternativeName>
        <fullName evidence="16">PanK-III</fullName>
    </alternativeName>
    <alternativeName>
        <fullName evidence="16">Pantothenic acid kinase</fullName>
    </alternativeName>
</protein>
<comment type="subcellular location">
    <subcellularLocation>
        <location evidence="3 16">Cytoplasm</location>
    </subcellularLocation>
</comment>
<reference evidence="18 20" key="2">
    <citation type="submission" date="2019-04" db="EMBL/GenBank/DDBJ databases">
        <title>Draft genome sequence data and analysis of a Fermenting Bacterium, Geotoga petraea strain HO-Geo1, isolated from heavy-oil petroleum reservoir in Russia.</title>
        <authorList>
            <person name="Grouzdev D.S."/>
            <person name="Semenova E.M."/>
            <person name="Sokolova D.S."/>
            <person name="Tourova T.P."/>
            <person name="Poltaraus A.B."/>
            <person name="Nazina T.N."/>
        </authorList>
    </citation>
    <scope>NUCLEOTIDE SEQUENCE [LARGE SCALE GENOMIC DNA]</scope>
    <source>
        <strain evidence="18 20">HO-Geo1</strain>
    </source>
</reference>
<dbReference type="Gene3D" id="3.30.420.40">
    <property type="match status" value="2"/>
</dbReference>
<dbReference type="HAMAP" id="MF_01274">
    <property type="entry name" value="Pantothen_kinase_3"/>
    <property type="match status" value="1"/>
</dbReference>
<evidence type="ECO:0000256" key="15">
    <source>
        <dbReference type="ARBA" id="ARBA00040883"/>
    </source>
</evidence>
<dbReference type="STRING" id="28234.SAMN04488588_0642"/>
<feature type="binding site" evidence="16">
    <location>
        <position position="136"/>
    </location>
    <ligand>
        <name>ATP</name>
        <dbReference type="ChEBI" id="CHEBI:30616"/>
    </ligand>
</feature>
<comment type="cofactor">
    <cofactor evidence="16">
        <name>NH4(+)</name>
        <dbReference type="ChEBI" id="CHEBI:28938"/>
    </cofactor>
    <cofactor evidence="16">
        <name>K(+)</name>
        <dbReference type="ChEBI" id="CHEBI:29103"/>
    </cofactor>
    <text evidence="16">A monovalent cation. Ammonium or potassium.</text>
</comment>
<name>A0A1G6JV28_9BACT</name>
<keyword evidence="7 16" id="KW-0963">Cytoplasm</keyword>
<evidence type="ECO:0000256" key="16">
    <source>
        <dbReference type="HAMAP-Rule" id="MF_01274"/>
    </source>
</evidence>
<dbReference type="PANTHER" id="PTHR34265">
    <property type="entry name" value="TYPE III PANTOTHENATE KINASE"/>
    <property type="match status" value="1"/>
</dbReference>
<dbReference type="OrthoDB" id="9804707at2"/>
<dbReference type="GO" id="GO:0046872">
    <property type="term" value="F:metal ion binding"/>
    <property type="evidence" value="ECO:0007669"/>
    <property type="project" value="UniProtKB-KW"/>
</dbReference>
<keyword evidence="12 16" id="KW-0630">Potassium</keyword>
<reference evidence="17 19" key="1">
    <citation type="submission" date="2016-10" db="EMBL/GenBank/DDBJ databases">
        <authorList>
            <person name="de Groot N.N."/>
        </authorList>
    </citation>
    <scope>NUCLEOTIDE SEQUENCE [LARGE SCALE GENOMIC DNA]</scope>
    <source>
        <strain evidence="17 19">WG14</strain>
    </source>
</reference>
<comment type="cofactor">
    <cofactor evidence="2">
        <name>K(+)</name>
        <dbReference type="ChEBI" id="CHEBI:29103"/>
    </cofactor>
</comment>
<keyword evidence="9 16" id="KW-0547">Nucleotide-binding</keyword>
<dbReference type="Proteomes" id="UP000297288">
    <property type="component" value="Unassembled WGS sequence"/>
</dbReference>
<comment type="similarity">
    <text evidence="14 16">Belongs to the type III pantothenate kinase family.</text>
</comment>
<keyword evidence="10 16" id="KW-0418">Kinase</keyword>
<comment type="function">
    <text evidence="16">Catalyzes the phosphorylation of pantothenate (Pan), the first step in CoA biosynthesis.</text>
</comment>
<dbReference type="Pfam" id="PF03309">
    <property type="entry name" value="Pan_kinase"/>
    <property type="match status" value="1"/>
</dbReference>
<dbReference type="EC" id="2.7.1.33" evidence="6 16"/>
<feature type="binding site" evidence="16">
    <location>
        <begin position="111"/>
        <end position="114"/>
    </location>
    <ligand>
        <name>substrate</name>
    </ligand>
</feature>
<evidence type="ECO:0000256" key="11">
    <source>
        <dbReference type="ARBA" id="ARBA00022840"/>
    </source>
</evidence>
<evidence type="ECO:0000313" key="18">
    <source>
        <dbReference type="EMBL" id="TGG88328.1"/>
    </source>
</evidence>
<sequence>MFLLIDVGNTNMVIGLYENKSGFDNLKTIRLGTHGFETEDELFSHIYNLLKINDINIESIDSISVASVVPSVNYIIKKMGEKYFNSKTYFVDHTKRVFNIEYKAQYPHEIGPDRIANVIAARKEYGENVIAIDFGTAITVDIIQNGDFVGGSITPGFKISMQALFSNTAKLPQIELDIPNYNKGINTIDNLQIGIIKTTIYGLEKLIEEIQNEDQNIYKIITTGGMAKNLKGKSKLFNNYVPDLTLKGIYYYMMSEKGELK</sequence>
<evidence type="ECO:0000256" key="8">
    <source>
        <dbReference type="ARBA" id="ARBA00022679"/>
    </source>
</evidence>
<dbReference type="SUPFAM" id="SSF53067">
    <property type="entry name" value="Actin-like ATPase domain"/>
    <property type="match status" value="2"/>
</dbReference>
<evidence type="ECO:0000256" key="14">
    <source>
        <dbReference type="ARBA" id="ARBA00038036"/>
    </source>
</evidence>
<dbReference type="RefSeq" id="WP_091402748.1">
    <property type="nucleotide sequence ID" value="NZ_FMYV01000002.1"/>
</dbReference>
<evidence type="ECO:0000256" key="5">
    <source>
        <dbReference type="ARBA" id="ARBA00011738"/>
    </source>
</evidence>
<dbReference type="NCBIfam" id="TIGR00671">
    <property type="entry name" value="baf"/>
    <property type="match status" value="1"/>
</dbReference>
<proteinExistence type="inferred from homology"/>
<evidence type="ECO:0000256" key="12">
    <source>
        <dbReference type="ARBA" id="ARBA00022958"/>
    </source>
</evidence>
<evidence type="ECO:0000313" key="17">
    <source>
        <dbReference type="EMBL" id="SDC22518.1"/>
    </source>
</evidence>
<feature type="active site" description="Proton acceptor" evidence="16">
    <location>
        <position position="113"/>
    </location>
</feature>
<dbReference type="GO" id="GO:0015937">
    <property type="term" value="P:coenzyme A biosynthetic process"/>
    <property type="evidence" value="ECO:0007669"/>
    <property type="project" value="UniProtKB-UniRule"/>
</dbReference>
<dbReference type="GO" id="GO:0005524">
    <property type="term" value="F:ATP binding"/>
    <property type="evidence" value="ECO:0007669"/>
    <property type="project" value="UniProtKB-UniRule"/>
</dbReference>
<evidence type="ECO:0000256" key="2">
    <source>
        <dbReference type="ARBA" id="ARBA00001958"/>
    </source>
</evidence>
<dbReference type="GO" id="GO:0005737">
    <property type="term" value="C:cytoplasm"/>
    <property type="evidence" value="ECO:0007669"/>
    <property type="project" value="UniProtKB-SubCell"/>
</dbReference>
<dbReference type="NCBIfam" id="NF009848">
    <property type="entry name" value="PRK13318.1-6"/>
    <property type="match status" value="1"/>
</dbReference>
<dbReference type="InterPro" id="IPR004619">
    <property type="entry name" value="Type_III_PanK"/>
</dbReference>
<evidence type="ECO:0000256" key="1">
    <source>
        <dbReference type="ARBA" id="ARBA00001206"/>
    </source>
</evidence>
<evidence type="ECO:0000256" key="4">
    <source>
        <dbReference type="ARBA" id="ARBA00005225"/>
    </source>
</evidence>
<comment type="catalytic activity">
    <reaction evidence="1 16">
        <text>(R)-pantothenate + ATP = (R)-4'-phosphopantothenate + ADP + H(+)</text>
        <dbReference type="Rhea" id="RHEA:16373"/>
        <dbReference type="ChEBI" id="CHEBI:10986"/>
        <dbReference type="ChEBI" id="CHEBI:15378"/>
        <dbReference type="ChEBI" id="CHEBI:29032"/>
        <dbReference type="ChEBI" id="CHEBI:30616"/>
        <dbReference type="ChEBI" id="CHEBI:456216"/>
        <dbReference type="EC" id="2.7.1.33"/>
    </reaction>
</comment>
<dbReference type="GO" id="GO:0004594">
    <property type="term" value="F:pantothenate kinase activity"/>
    <property type="evidence" value="ECO:0007669"/>
    <property type="project" value="UniProtKB-UniRule"/>
</dbReference>
<keyword evidence="8 16" id="KW-0808">Transferase</keyword>
<dbReference type="EMBL" id="FMYV01000002">
    <property type="protein sequence ID" value="SDC22518.1"/>
    <property type="molecule type" value="Genomic_DNA"/>
</dbReference>
<keyword evidence="19" id="KW-1185">Reference proteome</keyword>
<dbReference type="EMBL" id="SRME01000002">
    <property type="protein sequence ID" value="TGG88328.1"/>
    <property type="molecule type" value="Genomic_DNA"/>
</dbReference>
<dbReference type="PANTHER" id="PTHR34265:SF1">
    <property type="entry name" value="TYPE III PANTOTHENATE KINASE"/>
    <property type="match status" value="1"/>
</dbReference>
<evidence type="ECO:0000313" key="19">
    <source>
        <dbReference type="Proteomes" id="UP000199322"/>
    </source>
</evidence>
<keyword evidence="16" id="KW-0479">Metal-binding</keyword>
<comment type="pathway">
    <text evidence="4 16">Cofactor biosynthesis; coenzyme A biosynthesis; CoA from (R)-pantothenate: step 1/5.</text>
</comment>
<evidence type="ECO:0000313" key="20">
    <source>
        <dbReference type="Proteomes" id="UP000297288"/>
    </source>
</evidence>
<dbReference type="Proteomes" id="UP000199322">
    <property type="component" value="Unassembled WGS sequence"/>
</dbReference>
<organism evidence="17 19">
    <name type="scientific">Geotoga petraea</name>
    <dbReference type="NCBI Taxonomy" id="28234"/>
    <lineage>
        <taxon>Bacteria</taxon>
        <taxon>Thermotogati</taxon>
        <taxon>Thermotogota</taxon>
        <taxon>Thermotogae</taxon>
        <taxon>Petrotogales</taxon>
        <taxon>Petrotogaceae</taxon>
        <taxon>Geotoga</taxon>
    </lineage>
</organism>
<dbReference type="InterPro" id="IPR043129">
    <property type="entry name" value="ATPase_NBD"/>
</dbReference>
<evidence type="ECO:0000256" key="3">
    <source>
        <dbReference type="ARBA" id="ARBA00004496"/>
    </source>
</evidence>
<keyword evidence="13 16" id="KW-0173">Coenzyme A biosynthesis</keyword>
<evidence type="ECO:0000256" key="10">
    <source>
        <dbReference type="ARBA" id="ARBA00022777"/>
    </source>
</evidence>
<evidence type="ECO:0000256" key="7">
    <source>
        <dbReference type="ARBA" id="ARBA00022490"/>
    </source>
</evidence>
<dbReference type="AlphaFoldDB" id="A0A1G6JV28"/>
<evidence type="ECO:0000256" key="9">
    <source>
        <dbReference type="ARBA" id="ARBA00022741"/>
    </source>
</evidence>
<keyword evidence="11 16" id="KW-0067">ATP-binding</keyword>
<comment type="subunit">
    <text evidence="5 16">Homodimer.</text>
</comment>
<feature type="binding site" evidence="16">
    <location>
        <position position="187"/>
    </location>
    <ligand>
        <name>substrate</name>
    </ligand>
</feature>